<dbReference type="CDD" id="cd12110">
    <property type="entry name" value="PHP_HisPPase_Hisj_like"/>
    <property type="match status" value="1"/>
</dbReference>
<dbReference type="Proteomes" id="UP000095594">
    <property type="component" value="Unassembled WGS sequence"/>
</dbReference>
<evidence type="ECO:0000256" key="7">
    <source>
        <dbReference type="ARBA" id="ARBA00049158"/>
    </source>
</evidence>
<evidence type="ECO:0000313" key="10">
    <source>
        <dbReference type="EMBL" id="CUP06210.1"/>
    </source>
</evidence>
<dbReference type="OrthoDB" id="9775255at2"/>
<dbReference type="PANTHER" id="PTHR21039:SF0">
    <property type="entry name" value="HISTIDINOL-PHOSPHATASE"/>
    <property type="match status" value="1"/>
</dbReference>
<dbReference type="SUPFAM" id="SSF89550">
    <property type="entry name" value="PHP domain-like"/>
    <property type="match status" value="1"/>
</dbReference>
<dbReference type="RefSeq" id="WP_055267779.1">
    <property type="nucleotide sequence ID" value="NZ_CABIXQ010000024.1"/>
</dbReference>
<evidence type="ECO:0000256" key="5">
    <source>
        <dbReference type="ARBA" id="ARBA00022801"/>
    </source>
</evidence>
<dbReference type="PANTHER" id="PTHR21039">
    <property type="entry name" value="HISTIDINOL PHOSPHATASE-RELATED"/>
    <property type="match status" value="1"/>
</dbReference>
<dbReference type="UniPathway" id="UPA00031">
    <property type="reaction ID" value="UER00013"/>
</dbReference>
<keyword evidence="6 8" id="KW-0368">Histidine biosynthesis</keyword>
<gene>
    <name evidence="10" type="primary">hisB</name>
    <name evidence="10" type="ORF">ERS852471_02916</name>
</gene>
<comment type="pathway">
    <text evidence="1 8">Amino-acid biosynthesis; L-histidine biosynthesis; L-histidine from 5-phospho-alpha-D-ribose 1-diphosphate: step 8/9.</text>
</comment>
<feature type="domain" description="PHP" evidence="9">
    <location>
        <begin position="6"/>
        <end position="192"/>
    </location>
</feature>
<dbReference type="InterPro" id="IPR010140">
    <property type="entry name" value="Histidinol_P_phosphatase_HisJ"/>
</dbReference>
<sequence length="261" mass="30742">MHKVNYHTHTYRCGHAIGTELDYLNSALENKLNILGFSDHAPYPDDRLNLTKDTRMDYSELQDYIDTIRYLQIKYRNKIKILIGLEIEYDESVYSYYNYLLNYLSLDYLILGQHVFLSKGELLHTFSLNSTDSYVDYALSISKALETNFFKFLAHPDLIFINNLSWDENCDRACEIIIESAIKHDTILELNANGFRKGIMSFPDIDRYPYPHNKFWEKVAKTNLKVIINSDCHDPKFMWDSCMDQAYEYAKKLGLNIIYEI</sequence>
<dbReference type="GO" id="GO:0000105">
    <property type="term" value="P:L-histidine biosynthetic process"/>
    <property type="evidence" value="ECO:0007669"/>
    <property type="project" value="UniProtKB-UniRule"/>
</dbReference>
<accession>A0A174KA74</accession>
<dbReference type="InterPro" id="IPR004013">
    <property type="entry name" value="PHP_dom"/>
</dbReference>
<evidence type="ECO:0000256" key="8">
    <source>
        <dbReference type="RuleBase" id="RU366003"/>
    </source>
</evidence>
<evidence type="ECO:0000256" key="6">
    <source>
        <dbReference type="ARBA" id="ARBA00023102"/>
    </source>
</evidence>
<evidence type="ECO:0000256" key="2">
    <source>
        <dbReference type="ARBA" id="ARBA00009152"/>
    </source>
</evidence>
<dbReference type="EC" id="3.1.3.15" evidence="3 8"/>
<proteinExistence type="inferred from homology"/>
<evidence type="ECO:0000256" key="1">
    <source>
        <dbReference type="ARBA" id="ARBA00004970"/>
    </source>
</evidence>
<evidence type="ECO:0000313" key="11">
    <source>
        <dbReference type="Proteomes" id="UP000095594"/>
    </source>
</evidence>
<dbReference type="Gene3D" id="3.20.20.140">
    <property type="entry name" value="Metal-dependent hydrolases"/>
    <property type="match status" value="1"/>
</dbReference>
<comment type="similarity">
    <text evidence="2 8">Belongs to the PHP hydrolase family. HisK subfamily.</text>
</comment>
<comment type="catalytic activity">
    <reaction evidence="7 8">
        <text>L-histidinol phosphate + H2O = L-histidinol + phosphate</text>
        <dbReference type="Rhea" id="RHEA:14465"/>
        <dbReference type="ChEBI" id="CHEBI:15377"/>
        <dbReference type="ChEBI" id="CHEBI:43474"/>
        <dbReference type="ChEBI" id="CHEBI:57699"/>
        <dbReference type="ChEBI" id="CHEBI:57980"/>
        <dbReference type="EC" id="3.1.3.15"/>
    </reaction>
</comment>
<dbReference type="Pfam" id="PF02811">
    <property type="entry name" value="PHP"/>
    <property type="match status" value="1"/>
</dbReference>
<keyword evidence="5 8" id="KW-0378">Hydrolase</keyword>
<dbReference type="AlphaFoldDB" id="A0A174KA74"/>
<protein>
    <recommendedName>
        <fullName evidence="3 8">Histidinol-phosphatase</fullName>
        <shortName evidence="8">HolPase</shortName>
        <ecNumber evidence="3 8">3.1.3.15</ecNumber>
    </recommendedName>
</protein>
<dbReference type="EMBL" id="CYZX01000024">
    <property type="protein sequence ID" value="CUP06210.1"/>
    <property type="molecule type" value="Genomic_DNA"/>
</dbReference>
<organism evidence="10 11">
    <name type="scientific">Clostridium disporicum</name>
    <dbReference type="NCBI Taxonomy" id="84024"/>
    <lineage>
        <taxon>Bacteria</taxon>
        <taxon>Bacillati</taxon>
        <taxon>Bacillota</taxon>
        <taxon>Clostridia</taxon>
        <taxon>Eubacteriales</taxon>
        <taxon>Clostridiaceae</taxon>
        <taxon>Clostridium</taxon>
    </lineage>
</organism>
<name>A0A174KA74_9CLOT</name>
<dbReference type="GO" id="GO:0004401">
    <property type="term" value="F:histidinol-phosphatase activity"/>
    <property type="evidence" value="ECO:0007669"/>
    <property type="project" value="UniProtKB-UniRule"/>
</dbReference>
<evidence type="ECO:0000259" key="9">
    <source>
        <dbReference type="Pfam" id="PF02811"/>
    </source>
</evidence>
<evidence type="ECO:0000256" key="4">
    <source>
        <dbReference type="ARBA" id="ARBA00022605"/>
    </source>
</evidence>
<dbReference type="GO" id="GO:0005737">
    <property type="term" value="C:cytoplasm"/>
    <property type="evidence" value="ECO:0007669"/>
    <property type="project" value="TreeGrafter"/>
</dbReference>
<dbReference type="InterPro" id="IPR016195">
    <property type="entry name" value="Pol/histidinol_Pase-like"/>
</dbReference>
<reference evidence="10 11" key="1">
    <citation type="submission" date="2015-09" db="EMBL/GenBank/DDBJ databases">
        <authorList>
            <consortium name="Pathogen Informatics"/>
        </authorList>
    </citation>
    <scope>NUCLEOTIDE SEQUENCE [LARGE SCALE GENOMIC DNA]</scope>
    <source>
        <strain evidence="10 11">2789STDY5834856</strain>
    </source>
</reference>
<evidence type="ECO:0000256" key="3">
    <source>
        <dbReference type="ARBA" id="ARBA00013085"/>
    </source>
</evidence>
<keyword evidence="4 8" id="KW-0028">Amino-acid biosynthesis</keyword>